<dbReference type="GO" id="GO:0004252">
    <property type="term" value="F:serine-type endopeptidase activity"/>
    <property type="evidence" value="ECO:0007669"/>
    <property type="project" value="InterPro"/>
</dbReference>
<dbReference type="PROSITE" id="PS50106">
    <property type="entry name" value="PDZ"/>
    <property type="match status" value="1"/>
</dbReference>
<keyword evidence="3" id="KW-0732">Signal</keyword>
<sequence length="345" mass="36820">MKRPPQWIKRFVLFMTFFTLLPLPAAWADIGSPYPGINYWPVPQIAKSAGPAVVSIANLESDFWSDQLVESSSGSGVIIDAQNGYIVTNNHVVEGAKALQVGLADGRTTQGRIIGRDPRTDLAVVKIDSEGLTSAPLGDSDAVEVGELVVAIGNPLGKEFARTVTHGIISATDRTLDVGETRLKVLQTDAAINPGNSGGGLFNMRGELIGINSAKIASSGVEGMGFAIPINVAKPIVQQLIEQGHVARPWLGVSGLIVTEAAANYYDLPRGFYIKQVVANSPAAKCGLQRGDIITKVDDNDITTMQQFTNVINNHAVGDTMNLTVYRNGETVSYQATLEQSPYTN</sequence>
<dbReference type="PANTHER" id="PTHR43343">
    <property type="entry name" value="PEPTIDASE S12"/>
    <property type="match status" value="1"/>
</dbReference>
<dbReference type="Proteomes" id="UP000430670">
    <property type="component" value="Unassembled WGS sequence"/>
</dbReference>
<evidence type="ECO:0000259" key="4">
    <source>
        <dbReference type="PROSITE" id="PS50106"/>
    </source>
</evidence>
<protein>
    <submittedName>
        <fullName evidence="5">PDZ domain-containing protein</fullName>
    </submittedName>
</protein>
<dbReference type="Pfam" id="PF13180">
    <property type="entry name" value="PDZ_2"/>
    <property type="match status" value="1"/>
</dbReference>
<feature type="domain" description="PDZ" evidence="4">
    <location>
        <begin position="255"/>
        <end position="329"/>
    </location>
</feature>
<dbReference type="PRINTS" id="PR00834">
    <property type="entry name" value="PROTEASES2C"/>
</dbReference>
<organism evidence="5 6">
    <name type="scientific">Heliobacterium mobile</name>
    <name type="common">Heliobacillus mobilis</name>
    <dbReference type="NCBI Taxonomy" id="28064"/>
    <lineage>
        <taxon>Bacteria</taxon>
        <taxon>Bacillati</taxon>
        <taxon>Bacillota</taxon>
        <taxon>Clostridia</taxon>
        <taxon>Eubacteriales</taxon>
        <taxon>Heliobacteriaceae</taxon>
        <taxon>Heliobacterium</taxon>
    </lineage>
</organism>
<dbReference type="OrthoDB" id="9758917at2"/>
<evidence type="ECO:0000256" key="2">
    <source>
        <dbReference type="ARBA" id="ARBA00022801"/>
    </source>
</evidence>
<evidence type="ECO:0000256" key="1">
    <source>
        <dbReference type="ARBA" id="ARBA00022670"/>
    </source>
</evidence>
<comment type="caution">
    <text evidence="5">The sequence shown here is derived from an EMBL/GenBank/DDBJ whole genome shotgun (WGS) entry which is preliminary data.</text>
</comment>
<dbReference type="Gene3D" id="2.40.10.120">
    <property type="match status" value="1"/>
</dbReference>
<dbReference type="InterPro" id="IPR009003">
    <property type="entry name" value="Peptidase_S1_PA"/>
</dbReference>
<evidence type="ECO:0000313" key="5">
    <source>
        <dbReference type="EMBL" id="MTV48123.1"/>
    </source>
</evidence>
<gene>
    <name evidence="5" type="ORF">GJ688_03890</name>
</gene>
<dbReference type="PANTHER" id="PTHR43343:SF3">
    <property type="entry name" value="PROTEASE DO-LIKE 8, CHLOROPLASTIC"/>
    <property type="match status" value="1"/>
</dbReference>
<evidence type="ECO:0000256" key="3">
    <source>
        <dbReference type="SAM" id="SignalP"/>
    </source>
</evidence>
<dbReference type="Gene3D" id="2.30.42.10">
    <property type="match status" value="1"/>
</dbReference>
<feature type="chain" id="PRO_5026028341" evidence="3">
    <location>
        <begin position="29"/>
        <end position="345"/>
    </location>
</feature>
<dbReference type="InterPro" id="IPR051201">
    <property type="entry name" value="Chloro_Bact_Ser_Proteases"/>
</dbReference>
<keyword evidence="1" id="KW-0645">Protease</keyword>
<dbReference type="EMBL" id="WNKU01000002">
    <property type="protein sequence ID" value="MTV48123.1"/>
    <property type="molecule type" value="Genomic_DNA"/>
</dbReference>
<keyword evidence="2" id="KW-0378">Hydrolase</keyword>
<dbReference type="InterPro" id="IPR036034">
    <property type="entry name" value="PDZ_sf"/>
</dbReference>
<dbReference type="InterPro" id="IPR001478">
    <property type="entry name" value="PDZ"/>
</dbReference>
<dbReference type="SUPFAM" id="SSF50156">
    <property type="entry name" value="PDZ domain-like"/>
    <property type="match status" value="1"/>
</dbReference>
<keyword evidence="6" id="KW-1185">Reference proteome</keyword>
<feature type="signal peptide" evidence="3">
    <location>
        <begin position="1"/>
        <end position="28"/>
    </location>
</feature>
<dbReference type="InterPro" id="IPR001940">
    <property type="entry name" value="Peptidase_S1C"/>
</dbReference>
<dbReference type="Pfam" id="PF13365">
    <property type="entry name" value="Trypsin_2"/>
    <property type="match status" value="1"/>
</dbReference>
<dbReference type="RefSeq" id="WP_155475201.1">
    <property type="nucleotide sequence ID" value="NZ_WNKU01000002.1"/>
</dbReference>
<accession>A0A6I3SH03</accession>
<dbReference type="GO" id="GO:0006508">
    <property type="term" value="P:proteolysis"/>
    <property type="evidence" value="ECO:0007669"/>
    <property type="project" value="UniProtKB-KW"/>
</dbReference>
<reference evidence="5 6" key="1">
    <citation type="submission" date="2019-11" db="EMBL/GenBank/DDBJ databases">
        <title>Whole-genome sequence of a the green, strictly anaerobic photosynthetic bacterium Heliobacillus mobilis DSM 6151.</title>
        <authorList>
            <person name="Kyndt J.A."/>
            <person name="Meyer T.E."/>
        </authorList>
    </citation>
    <scope>NUCLEOTIDE SEQUENCE [LARGE SCALE GENOMIC DNA]</scope>
    <source>
        <strain evidence="5 6">DSM 6151</strain>
    </source>
</reference>
<dbReference type="SMART" id="SM00228">
    <property type="entry name" value="PDZ"/>
    <property type="match status" value="1"/>
</dbReference>
<name>A0A6I3SH03_HELMO</name>
<proteinExistence type="predicted"/>
<dbReference type="SUPFAM" id="SSF50494">
    <property type="entry name" value="Trypsin-like serine proteases"/>
    <property type="match status" value="1"/>
</dbReference>
<evidence type="ECO:0000313" key="6">
    <source>
        <dbReference type="Proteomes" id="UP000430670"/>
    </source>
</evidence>
<dbReference type="AlphaFoldDB" id="A0A6I3SH03"/>